<name>W4JU68_HETIT</name>
<dbReference type="AlphaFoldDB" id="W4JU68"/>
<evidence type="ECO:0008006" key="4">
    <source>
        <dbReference type="Google" id="ProtNLM"/>
    </source>
</evidence>
<dbReference type="InParanoid" id="W4JU68"/>
<feature type="compositionally biased region" description="Low complexity" evidence="1">
    <location>
        <begin position="32"/>
        <end position="48"/>
    </location>
</feature>
<protein>
    <recommendedName>
        <fullName evidence="4">Myb-like domain-containing protein</fullName>
    </recommendedName>
</protein>
<feature type="region of interest" description="Disordered" evidence="1">
    <location>
        <begin position="1"/>
        <end position="48"/>
    </location>
</feature>
<dbReference type="HOGENOM" id="CLU_940286_0_0_1"/>
<dbReference type="RefSeq" id="XP_009551327.1">
    <property type="nucleotide sequence ID" value="XM_009553032.1"/>
</dbReference>
<accession>W4JU68</accession>
<organism evidence="2 3">
    <name type="scientific">Heterobasidion irregulare (strain TC 32-1)</name>
    <dbReference type="NCBI Taxonomy" id="747525"/>
    <lineage>
        <taxon>Eukaryota</taxon>
        <taxon>Fungi</taxon>
        <taxon>Dikarya</taxon>
        <taxon>Basidiomycota</taxon>
        <taxon>Agaricomycotina</taxon>
        <taxon>Agaricomycetes</taxon>
        <taxon>Russulales</taxon>
        <taxon>Bondarzewiaceae</taxon>
        <taxon>Heterobasidion</taxon>
        <taxon>Heterobasidion annosum species complex</taxon>
    </lineage>
</organism>
<dbReference type="KEGG" id="hir:HETIRDRAFT_105902"/>
<evidence type="ECO:0000256" key="1">
    <source>
        <dbReference type="SAM" id="MobiDB-lite"/>
    </source>
</evidence>
<keyword evidence="3" id="KW-1185">Reference proteome</keyword>
<dbReference type="Proteomes" id="UP000030671">
    <property type="component" value="Unassembled WGS sequence"/>
</dbReference>
<evidence type="ECO:0000313" key="2">
    <source>
        <dbReference type="EMBL" id="ETW76416.1"/>
    </source>
</evidence>
<feature type="region of interest" description="Disordered" evidence="1">
    <location>
        <begin position="196"/>
        <end position="219"/>
    </location>
</feature>
<feature type="region of interest" description="Disordered" evidence="1">
    <location>
        <begin position="261"/>
        <end position="296"/>
    </location>
</feature>
<dbReference type="OrthoDB" id="3153477at2759"/>
<evidence type="ECO:0000313" key="3">
    <source>
        <dbReference type="Proteomes" id="UP000030671"/>
    </source>
</evidence>
<dbReference type="EMBL" id="KI925464">
    <property type="protein sequence ID" value="ETW76416.1"/>
    <property type="molecule type" value="Genomic_DNA"/>
</dbReference>
<proteinExistence type="predicted"/>
<gene>
    <name evidence="2" type="ORF">HETIRDRAFT_105902</name>
</gene>
<sequence length="296" mass="32680">MGKETSHTSRPRSSLSSTNVAAQSWPEERARTTLPLSSSSPELSSTHSSIPFPSDPYAHLSSTPWTLPEYLELLSLVHYVSHHDSTYDICLDGDHHDWSRIANMLNSLRPSTSGPLRSAWDCWHRLTVPWIRAPSTSVSEEERASSSLFSHAPGVQHSYKFVDLAQLIDVYDMLARVLATALDDPIQALPPVSSATAVSPHCTPPSGRHCHPEYPGPGEPPNVPPHTFGDPHDWGLSPWFQMCAVNRTALGRIMDAARTERPDRHALPPDPTIKLPAHLRNAIPPPSPVMVNARHR</sequence>
<reference evidence="2 3" key="1">
    <citation type="journal article" date="2012" name="New Phytol.">
        <title>Insight into trade-off between wood decay and parasitism from the genome of a fungal forest pathogen.</title>
        <authorList>
            <person name="Olson A."/>
            <person name="Aerts A."/>
            <person name="Asiegbu F."/>
            <person name="Belbahri L."/>
            <person name="Bouzid O."/>
            <person name="Broberg A."/>
            <person name="Canback B."/>
            <person name="Coutinho P.M."/>
            <person name="Cullen D."/>
            <person name="Dalman K."/>
            <person name="Deflorio G."/>
            <person name="van Diepen L.T."/>
            <person name="Dunand C."/>
            <person name="Duplessis S."/>
            <person name="Durling M."/>
            <person name="Gonthier P."/>
            <person name="Grimwood J."/>
            <person name="Fossdal C.G."/>
            <person name="Hansson D."/>
            <person name="Henrissat B."/>
            <person name="Hietala A."/>
            <person name="Himmelstrand K."/>
            <person name="Hoffmeister D."/>
            <person name="Hogberg N."/>
            <person name="James T.Y."/>
            <person name="Karlsson M."/>
            <person name="Kohler A."/>
            <person name="Kues U."/>
            <person name="Lee Y.H."/>
            <person name="Lin Y.C."/>
            <person name="Lind M."/>
            <person name="Lindquist E."/>
            <person name="Lombard V."/>
            <person name="Lucas S."/>
            <person name="Lunden K."/>
            <person name="Morin E."/>
            <person name="Murat C."/>
            <person name="Park J."/>
            <person name="Raffaello T."/>
            <person name="Rouze P."/>
            <person name="Salamov A."/>
            <person name="Schmutz J."/>
            <person name="Solheim H."/>
            <person name="Stahlberg J."/>
            <person name="Velez H."/>
            <person name="de Vries R.P."/>
            <person name="Wiebenga A."/>
            <person name="Woodward S."/>
            <person name="Yakovlev I."/>
            <person name="Garbelotto M."/>
            <person name="Martin F."/>
            <person name="Grigoriev I.V."/>
            <person name="Stenlid J."/>
        </authorList>
    </citation>
    <scope>NUCLEOTIDE SEQUENCE [LARGE SCALE GENOMIC DNA]</scope>
    <source>
        <strain evidence="2 3">TC 32-1</strain>
    </source>
</reference>
<dbReference type="GeneID" id="20666114"/>